<proteinExistence type="predicted"/>
<organism evidence="2 3">
    <name type="scientific">Durusdinium trenchii</name>
    <dbReference type="NCBI Taxonomy" id="1381693"/>
    <lineage>
        <taxon>Eukaryota</taxon>
        <taxon>Sar</taxon>
        <taxon>Alveolata</taxon>
        <taxon>Dinophyceae</taxon>
        <taxon>Suessiales</taxon>
        <taxon>Symbiodiniaceae</taxon>
        <taxon>Durusdinium</taxon>
    </lineage>
</organism>
<dbReference type="Proteomes" id="UP001642464">
    <property type="component" value="Unassembled WGS sequence"/>
</dbReference>
<protein>
    <submittedName>
        <fullName evidence="2">Uncharacterized protein</fullName>
    </submittedName>
</protein>
<keyword evidence="3" id="KW-1185">Reference proteome</keyword>
<name>A0ABP0QCD4_9DINO</name>
<comment type="caution">
    <text evidence="2">The sequence shown here is derived from an EMBL/GenBank/DDBJ whole genome shotgun (WGS) entry which is preliminary data.</text>
</comment>
<dbReference type="EMBL" id="CAXAMM010039329">
    <property type="protein sequence ID" value="CAK9085668.1"/>
    <property type="molecule type" value="Genomic_DNA"/>
</dbReference>
<feature type="compositionally biased region" description="Acidic residues" evidence="1">
    <location>
        <begin position="258"/>
        <end position="269"/>
    </location>
</feature>
<reference evidence="2 3" key="1">
    <citation type="submission" date="2024-02" db="EMBL/GenBank/DDBJ databases">
        <authorList>
            <person name="Chen Y."/>
            <person name="Shah S."/>
            <person name="Dougan E. K."/>
            <person name="Thang M."/>
            <person name="Chan C."/>
        </authorList>
    </citation>
    <scope>NUCLEOTIDE SEQUENCE [LARGE SCALE GENOMIC DNA]</scope>
</reference>
<gene>
    <name evidence="2" type="ORF">SCF082_LOCUS40569</name>
</gene>
<accession>A0ABP0QCD4</accession>
<evidence type="ECO:0000313" key="3">
    <source>
        <dbReference type="Proteomes" id="UP001642464"/>
    </source>
</evidence>
<feature type="region of interest" description="Disordered" evidence="1">
    <location>
        <begin position="239"/>
        <end position="293"/>
    </location>
</feature>
<sequence>MHGEPGLHGVSWPPNLEKAEKLCLRRKLLPLARPAERVALSDAQRLPAVELDVDGERADGARTFWPPQRPARPPTAERTRALAVVSFPARLQLRGPGEAPGPPGPFSAPGNLVLTLDTQDAVRELVSACAQGKAEIMDGTCLTAWTAAQPPELEPLTARRIERTLAVEPIELVAERQGGEGSSAQVLRYGEGFRLRAAGTRGLYLGHEGVGTCWKSAQDLAPPRGTRFAAHGGELGAPLQFGRPVSLRRVPSPPPSEADSDLEYSDDEAGSPSTQEKLVGEEPKSTSSSPLLPESAGYVKEALYSRAADKADEAVTVTFLPLSLD</sequence>
<evidence type="ECO:0000313" key="2">
    <source>
        <dbReference type="EMBL" id="CAK9085668.1"/>
    </source>
</evidence>
<evidence type="ECO:0000256" key="1">
    <source>
        <dbReference type="SAM" id="MobiDB-lite"/>
    </source>
</evidence>